<gene>
    <name evidence="2" type="ORF">CT690_01885</name>
</gene>
<dbReference type="RefSeq" id="WP_004944602.1">
    <property type="nucleotide sequence ID" value="NZ_CP053398.1"/>
</dbReference>
<protein>
    <recommendedName>
        <fullName evidence="1">Cupin-like domain-containing protein</fullName>
    </recommendedName>
</protein>
<dbReference type="SUPFAM" id="SSF51197">
    <property type="entry name" value="Clavaminate synthase-like"/>
    <property type="match status" value="1"/>
</dbReference>
<sequence length="389" mass="45195">MEKYDIQSETQRKAFDLMPHFFLDQEEQANFHFMMHMRLLLNAPEFMATFERDLFEKKLADLQAKCPDLANMDCADTFIKMKSYDFSNMDRHTFQHMINDASNPPIIAKGFLNDTKAVQQWTHEYLIEHYKDTEIIAVGYDEKETSLKKLKLEKILRSQLDKDSKVSYYINNSAEIFNDYPDLIDEVGAEKILDLFYGHSANSFSQLFVGNLRTWGTNWHQGNDISCALMISGVKRWYFVDPRLGYILRPFFDGANGMSAKMDARLDMNFHKIHSPLYAYAPKFYVDLEPGDVIFFTKYWPHAVINTTPLQIMANMRMTEVNLDTMTKGKDVPTLMPVYDNILNSDPSFIKFKFDIFNNLGKKSKTIGDENYFSAYTSTSDVLTNGDKQ</sequence>
<name>A0A318P1U9_SERPL</name>
<evidence type="ECO:0000313" key="3">
    <source>
        <dbReference type="Proteomes" id="UP000248196"/>
    </source>
</evidence>
<organism evidence="2 3">
    <name type="scientific">Serratia plymuthica</name>
    <dbReference type="NCBI Taxonomy" id="82996"/>
    <lineage>
        <taxon>Bacteria</taxon>
        <taxon>Pseudomonadati</taxon>
        <taxon>Pseudomonadota</taxon>
        <taxon>Gammaproteobacteria</taxon>
        <taxon>Enterobacterales</taxon>
        <taxon>Yersiniaceae</taxon>
        <taxon>Serratia</taxon>
    </lineage>
</organism>
<accession>A0A318P1U9</accession>
<evidence type="ECO:0000313" key="2">
    <source>
        <dbReference type="EMBL" id="PYD40060.1"/>
    </source>
</evidence>
<feature type="domain" description="Cupin-like" evidence="1">
    <location>
        <begin position="101"/>
        <end position="315"/>
    </location>
</feature>
<proteinExistence type="predicted"/>
<dbReference type="Pfam" id="PF13621">
    <property type="entry name" value="Cupin_8"/>
    <property type="match status" value="1"/>
</dbReference>
<dbReference type="InterPro" id="IPR050910">
    <property type="entry name" value="JMJD6_ArgDemeth/LysHydrox"/>
</dbReference>
<evidence type="ECO:0000259" key="1">
    <source>
        <dbReference type="Pfam" id="PF13621"/>
    </source>
</evidence>
<reference evidence="2 3" key="1">
    <citation type="submission" date="2017-11" db="EMBL/GenBank/DDBJ databases">
        <title>Genome sequence of the oocydin A producing rhizobacterium Serratia plymuthica 4Rx5.</title>
        <authorList>
            <person name="Matilla M.A."/>
            <person name="Udaondo Z."/>
            <person name="Salmond G.P.C."/>
        </authorList>
    </citation>
    <scope>NUCLEOTIDE SEQUENCE [LARGE SCALE GENOMIC DNA]</scope>
    <source>
        <strain evidence="2 3">4Rx5</strain>
    </source>
</reference>
<dbReference type="EMBL" id="PESE01000001">
    <property type="protein sequence ID" value="PYD40060.1"/>
    <property type="molecule type" value="Genomic_DNA"/>
</dbReference>
<dbReference type="AlphaFoldDB" id="A0A318P1U9"/>
<dbReference type="Gene3D" id="2.60.120.650">
    <property type="entry name" value="Cupin"/>
    <property type="match status" value="1"/>
</dbReference>
<dbReference type="PANTHER" id="PTHR12480">
    <property type="entry name" value="ARGININE DEMETHYLASE AND LYSYL-HYDROXYLASE JMJD"/>
    <property type="match status" value="1"/>
</dbReference>
<dbReference type="Proteomes" id="UP000248196">
    <property type="component" value="Unassembled WGS sequence"/>
</dbReference>
<comment type="caution">
    <text evidence="2">The sequence shown here is derived from an EMBL/GenBank/DDBJ whole genome shotgun (WGS) entry which is preliminary data.</text>
</comment>
<dbReference type="InterPro" id="IPR041667">
    <property type="entry name" value="Cupin_8"/>
</dbReference>
<dbReference type="OrthoDB" id="6636968at2"/>